<dbReference type="SUPFAM" id="SSF103481">
    <property type="entry name" value="Multidrug resistance efflux transporter EmrE"/>
    <property type="match status" value="2"/>
</dbReference>
<evidence type="ECO:0000313" key="3">
    <source>
        <dbReference type="EMBL" id="PWG62045.1"/>
    </source>
</evidence>
<keyword evidence="1" id="KW-0812">Transmembrane</keyword>
<feature type="transmembrane region" description="Helical" evidence="1">
    <location>
        <begin position="150"/>
        <end position="171"/>
    </location>
</feature>
<accession>A0A2U2MYF4</accession>
<dbReference type="PANTHER" id="PTHR22911:SF135">
    <property type="entry name" value="BLR4310 PROTEIN"/>
    <property type="match status" value="1"/>
</dbReference>
<dbReference type="OrthoDB" id="5192439at2"/>
<feature type="transmembrane region" description="Helical" evidence="1">
    <location>
        <begin position="226"/>
        <end position="248"/>
    </location>
</feature>
<feature type="transmembrane region" description="Helical" evidence="1">
    <location>
        <begin position="200"/>
        <end position="220"/>
    </location>
</feature>
<evidence type="ECO:0000259" key="2">
    <source>
        <dbReference type="Pfam" id="PF00892"/>
    </source>
</evidence>
<keyword evidence="4" id="KW-1185">Reference proteome</keyword>
<organism evidence="3 4">
    <name type="scientific">Sediminicurvatus halobius</name>
    <dbReference type="NCBI Taxonomy" id="2182432"/>
    <lineage>
        <taxon>Bacteria</taxon>
        <taxon>Pseudomonadati</taxon>
        <taxon>Pseudomonadota</taxon>
        <taxon>Gammaproteobacteria</taxon>
        <taxon>Chromatiales</taxon>
        <taxon>Ectothiorhodospiraceae</taxon>
        <taxon>Sediminicurvatus</taxon>
    </lineage>
</organism>
<proteinExistence type="predicted"/>
<feature type="transmembrane region" description="Helical" evidence="1">
    <location>
        <begin position="63"/>
        <end position="81"/>
    </location>
</feature>
<protein>
    <submittedName>
        <fullName evidence="3">EamA/RhaT family transporter</fullName>
    </submittedName>
</protein>
<comment type="caution">
    <text evidence="3">The sequence shown here is derived from an EMBL/GenBank/DDBJ whole genome shotgun (WGS) entry which is preliminary data.</text>
</comment>
<dbReference type="EMBL" id="QFFI01000023">
    <property type="protein sequence ID" value="PWG62045.1"/>
    <property type="molecule type" value="Genomic_DNA"/>
</dbReference>
<feature type="domain" description="EamA" evidence="2">
    <location>
        <begin position="174"/>
        <end position="300"/>
    </location>
</feature>
<feature type="transmembrane region" description="Helical" evidence="1">
    <location>
        <begin position="118"/>
        <end position="141"/>
    </location>
</feature>
<dbReference type="InterPro" id="IPR000620">
    <property type="entry name" value="EamA_dom"/>
</dbReference>
<dbReference type="InterPro" id="IPR037185">
    <property type="entry name" value="EmrE-like"/>
</dbReference>
<feature type="transmembrane region" description="Helical" evidence="1">
    <location>
        <begin position="177"/>
        <end position="193"/>
    </location>
</feature>
<dbReference type="GO" id="GO:0016020">
    <property type="term" value="C:membrane"/>
    <property type="evidence" value="ECO:0007669"/>
    <property type="project" value="InterPro"/>
</dbReference>
<dbReference type="PANTHER" id="PTHR22911">
    <property type="entry name" value="ACYL-MALONYL CONDENSING ENZYME-RELATED"/>
    <property type="match status" value="1"/>
</dbReference>
<reference evidence="3 4" key="1">
    <citation type="submission" date="2018-05" db="EMBL/GenBank/DDBJ databases">
        <title>Spiribacter halobius sp. nov., a moderately halophilic bacterium isolated from marine solar saltern.</title>
        <authorList>
            <person name="Zheng W.-S."/>
            <person name="Lu D.-C."/>
            <person name="Du Z.-J."/>
        </authorList>
    </citation>
    <scope>NUCLEOTIDE SEQUENCE [LARGE SCALE GENOMIC DNA]</scope>
    <source>
        <strain evidence="3 4">E85</strain>
    </source>
</reference>
<feature type="transmembrane region" description="Helical" evidence="1">
    <location>
        <begin position="260"/>
        <end position="279"/>
    </location>
</feature>
<dbReference type="Proteomes" id="UP000245474">
    <property type="component" value="Unassembled WGS sequence"/>
</dbReference>
<sequence>MVRTLNPKLAQSVALSTRTTAIPGTRPTDHARGMTIAFCGVLAISFDALLVRLADAGQWEVVFWRGWLIFAALAVVSVVRGEAVSLPASRRGRLAIAVAVLLMGGNTALFVLSVSNTAAANTVVILAAAPFFAALFSWLLLREAVRRRTWIAIVAAMTGVVVVCAGGLQVGTWLGDFYAVLLAICLGGALTLLRRYPGVGRIPVVCASGAVAGLLAWPFAEPLGLGLQSYAALGVMGLLQMPLAMVLMATATRYLPSPEVSLFLLLETVLGPVWVWLVLDEGIPLLTLYGGAVVLATVAIHSWLALRDEA</sequence>
<dbReference type="AlphaFoldDB" id="A0A2U2MYF4"/>
<keyword evidence="1" id="KW-1133">Transmembrane helix</keyword>
<dbReference type="Pfam" id="PF00892">
    <property type="entry name" value="EamA"/>
    <property type="match status" value="2"/>
</dbReference>
<gene>
    <name evidence="3" type="ORF">DEM34_13775</name>
</gene>
<feature type="domain" description="EamA" evidence="2">
    <location>
        <begin position="33"/>
        <end position="163"/>
    </location>
</feature>
<feature type="transmembrane region" description="Helical" evidence="1">
    <location>
        <begin position="33"/>
        <end position="51"/>
    </location>
</feature>
<feature type="transmembrane region" description="Helical" evidence="1">
    <location>
        <begin position="93"/>
        <end position="112"/>
    </location>
</feature>
<keyword evidence="1" id="KW-0472">Membrane</keyword>
<feature type="transmembrane region" description="Helical" evidence="1">
    <location>
        <begin position="285"/>
        <end position="306"/>
    </location>
</feature>
<name>A0A2U2MYF4_9GAMM</name>
<evidence type="ECO:0000256" key="1">
    <source>
        <dbReference type="SAM" id="Phobius"/>
    </source>
</evidence>
<evidence type="ECO:0000313" key="4">
    <source>
        <dbReference type="Proteomes" id="UP000245474"/>
    </source>
</evidence>